<dbReference type="SUPFAM" id="SSF58104">
    <property type="entry name" value="Methyl-accepting chemotaxis protein (MCP) signaling domain"/>
    <property type="match status" value="1"/>
</dbReference>
<dbReference type="SMART" id="SM00283">
    <property type="entry name" value="MA"/>
    <property type="match status" value="1"/>
</dbReference>
<evidence type="ECO:0000256" key="3">
    <source>
        <dbReference type="ARBA" id="ARBA00023224"/>
    </source>
</evidence>
<dbReference type="InterPro" id="IPR000014">
    <property type="entry name" value="PAS"/>
</dbReference>
<dbReference type="PANTHER" id="PTHR32089:SF74">
    <property type="entry name" value="METHYL-ACCEPTING CHEMOTAXIS PROTEIN AER"/>
    <property type="match status" value="1"/>
</dbReference>
<keyword evidence="6" id="KW-0472">Membrane</keyword>
<dbReference type="InterPro" id="IPR000727">
    <property type="entry name" value="T_SNARE_dom"/>
</dbReference>
<evidence type="ECO:0000256" key="1">
    <source>
        <dbReference type="ARBA" id="ARBA00004429"/>
    </source>
</evidence>
<organism evidence="10 11">
    <name type="scientific">Marinobacterium alkalitolerans</name>
    <dbReference type="NCBI Taxonomy" id="1542925"/>
    <lineage>
        <taxon>Bacteria</taxon>
        <taxon>Pseudomonadati</taxon>
        <taxon>Pseudomonadota</taxon>
        <taxon>Gammaproteobacteria</taxon>
        <taxon>Oceanospirillales</taxon>
        <taxon>Oceanospirillaceae</taxon>
        <taxon>Marinobacterium</taxon>
    </lineage>
</organism>
<dbReference type="Pfam" id="PF08447">
    <property type="entry name" value="PAS_3"/>
    <property type="match status" value="1"/>
</dbReference>
<evidence type="ECO:0000313" key="10">
    <source>
        <dbReference type="EMBL" id="MBP0048828.1"/>
    </source>
</evidence>
<dbReference type="InterPro" id="IPR013655">
    <property type="entry name" value="PAS_fold_3"/>
</dbReference>
<dbReference type="SUPFAM" id="SSF55785">
    <property type="entry name" value="PYP-like sensor domain (PAS domain)"/>
    <property type="match status" value="1"/>
</dbReference>
<accession>A0ABS3ZAV0</accession>
<keyword evidence="2" id="KW-0997">Cell inner membrane</keyword>
<dbReference type="NCBIfam" id="TIGR00229">
    <property type="entry name" value="sensory_box"/>
    <property type="match status" value="1"/>
</dbReference>
<dbReference type="PROSITE" id="PS50192">
    <property type="entry name" value="T_SNARE"/>
    <property type="match status" value="1"/>
</dbReference>
<dbReference type="PROSITE" id="PS50111">
    <property type="entry name" value="CHEMOTAXIS_TRANSDUC_2"/>
    <property type="match status" value="1"/>
</dbReference>
<dbReference type="Pfam" id="PF00015">
    <property type="entry name" value="MCPsignal"/>
    <property type="match status" value="1"/>
</dbReference>
<feature type="domain" description="PAS" evidence="8">
    <location>
        <begin position="25"/>
        <end position="60"/>
    </location>
</feature>
<dbReference type="PANTHER" id="PTHR32089">
    <property type="entry name" value="METHYL-ACCEPTING CHEMOTAXIS PROTEIN MCPB"/>
    <property type="match status" value="1"/>
</dbReference>
<keyword evidence="2" id="KW-1003">Cell membrane</keyword>
<protein>
    <submittedName>
        <fullName evidence="10">Methyl-accepting chemotaxis protein</fullName>
    </submittedName>
</protein>
<evidence type="ECO:0000256" key="4">
    <source>
        <dbReference type="ARBA" id="ARBA00029447"/>
    </source>
</evidence>
<dbReference type="InterPro" id="IPR035965">
    <property type="entry name" value="PAS-like_dom_sf"/>
</dbReference>
<dbReference type="EMBL" id="JACVEW010000011">
    <property type="protein sequence ID" value="MBP0048828.1"/>
    <property type="molecule type" value="Genomic_DNA"/>
</dbReference>
<evidence type="ECO:0000259" key="8">
    <source>
        <dbReference type="PROSITE" id="PS50112"/>
    </source>
</evidence>
<feature type="domain" description="Methyl-accepting transducer" evidence="7">
    <location>
        <begin position="249"/>
        <end position="485"/>
    </location>
</feature>
<evidence type="ECO:0000256" key="6">
    <source>
        <dbReference type="SAM" id="Phobius"/>
    </source>
</evidence>
<keyword evidence="6" id="KW-1133">Transmembrane helix</keyword>
<evidence type="ECO:0000259" key="9">
    <source>
        <dbReference type="PROSITE" id="PS50192"/>
    </source>
</evidence>
<dbReference type="Gene3D" id="3.30.450.20">
    <property type="entry name" value="PAS domain"/>
    <property type="match status" value="1"/>
</dbReference>
<reference evidence="10 11" key="1">
    <citation type="submission" date="2020-09" db="EMBL/GenBank/DDBJ databases">
        <authorList>
            <person name="Tanuku N.R.S."/>
        </authorList>
    </citation>
    <scope>NUCLEOTIDE SEQUENCE [LARGE SCALE GENOMIC DNA]</scope>
    <source>
        <strain evidence="10 11">AK62</strain>
    </source>
</reference>
<feature type="domain" description="T-SNARE coiled-coil homology" evidence="9">
    <location>
        <begin position="436"/>
        <end position="481"/>
    </location>
</feature>
<dbReference type="Proteomes" id="UP000810171">
    <property type="component" value="Unassembled WGS sequence"/>
</dbReference>
<feature type="transmembrane region" description="Helical" evidence="6">
    <location>
        <begin position="144"/>
        <end position="169"/>
    </location>
</feature>
<evidence type="ECO:0000256" key="5">
    <source>
        <dbReference type="PROSITE-ProRule" id="PRU00284"/>
    </source>
</evidence>
<name>A0ABS3ZAV0_9GAMM</name>
<dbReference type="InterPro" id="IPR004089">
    <property type="entry name" value="MCPsignal_dom"/>
</dbReference>
<keyword evidence="6" id="KW-0812">Transmembrane</keyword>
<dbReference type="Gene3D" id="1.10.287.950">
    <property type="entry name" value="Methyl-accepting chemotaxis protein"/>
    <property type="match status" value="1"/>
</dbReference>
<keyword evidence="11" id="KW-1185">Reference proteome</keyword>
<dbReference type="InterPro" id="IPR004090">
    <property type="entry name" value="Chemotax_Me-accpt_rcpt"/>
</dbReference>
<feature type="transmembrane region" description="Helical" evidence="6">
    <location>
        <begin position="175"/>
        <end position="195"/>
    </location>
</feature>
<dbReference type="RefSeq" id="WP_209287445.1">
    <property type="nucleotide sequence ID" value="NZ_JACVEW010000011.1"/>
</dbReference>
<comment type="subcellular location">
    <subcellularLocation>
        <location evidence="1">Cell inner membrane</location>
        <topology evidence="1">Multi-pass membrane protein</topology>
    </subcellularLocation>
</comment>
<evidence type="ECO:0000259" key="7">
    <source>
        <dbReference type="PROSITE" id="PS50111"/>
    </source>
</evidence>
<dbReference type="CDD" id="cd00130">
    <property type="entry name" value="PAS"/>
    <property type="match status" value="1"/>
</dbReference>
<dbReference type="PROSITE" id="PS50112">
    <property type="entry name" value="PAS"/>
    <property type="match status" value="1"/>
</dbReference>
<dbReference type="PRINTS" id="PR00260">
    <property type="entry name" value="CHEMTRNSDUCR"/>
</dbReference>
<keyword evidence="3 5" id="KW-0807">Transducer</keyword>
<comment type="caution">
    <text evidence="10">The sequence shown here is derived from an EMBL/GenBank/DDBJ whole genome shotgun (WGS) entry which is preliminary data.</text>
</comment>
<evidence type="ECO:0000256" key="2">
    <source>
        <dbReference type="ARBA" id="ARBA00022519"/>
    </source>
</evidence>
<proteinExistence type="inferred from homology"/>
<dbReference type="CDD" id="cd11386">
    <property type="entry name" value="MCP_signal"/>
    <property type="match status" value="1"/>
</dbReference>
<comment type="similarity">
    <text evidence="4">Belongs to the methyl-accepting chemotaxis (MCP) protein family.</text>
</comment>
<gene>
    <name evidence="10" type="ORF">H9C73_08765</name>
</gene>
<sequence>MKINEPVTQQEQNVSDHANILSTTDLKGAITYVNRDFIDICGFEPDELMGRNHNVVRHPDMPPAAFETLWGRVKSGQPWMGVVKNRCKNGDHYWVDAFVTPIEKNGQVCEYQSVRRKPESDVVARAESVYDRLSANRKPMPSALLGRLGLSARLLLSVLVPGGAALLASSMQPQWALPLMALSMLVMLAGVLFSLQPWRRLVQDCEQQIADPVARYVYTGRQDDIGQVRLVMRLLRAERDGLVGRMRDSAGHLKDEASALSAAVNQSQHGVRQQTGELNQSAAAVSEMSASVQEVAGNAHSSSDAAEAAVEEVAHGKRTVEATTTAVHHLQEHMGSTESVIAKLDESSRGIANILDVITDISEQTNLLALNAAIEAARAGEAGRGFAVVADEVRSLSLRTQDSTEKVRNMIEQLQTCANDAVETINRGRNQADRCVELSDETVVALDNILNSIRRITDMSVQTASAVEQQSSVASEIDRSIVSIQSMSEENLDAAEQSSTAGQHVLTVATELSALADQFWSRKSA</sequence>
<evidence type="ECO:0000313" key="11">
    <source>
        <dbReference type="Proteomes" id="UP000810171"/>
    </source>
</evidence>